<feature type="chain" id="PRO_5046784447" evidence="1">
    <location>
        <begin position="20"/>
        <end position="47"/>
    </location>
</feature>
<organism evidence="2 3">
    <name type="scientific">Streptomyces demainii</name>
    <dbReference type="NCBI Taxonomy" id="588122"/>
    <lineage>
        <taxon>Bacteria</taxon>
        <taxon>Bacillati</taxon>
        <taxon>Actinomycetota</taxon>
        <taxon>Actinomycetes</taxon>
        <taxon>Kitasatosporales</taxon>
        <taxon>Streptomycetaceae</taxon>
        <taxon>Streptomyces</taxon>
    </lineage>
</organism>
<proteinExistence type="predicted"/>
<sequence>MVPAGVFFIAIAIPFPSSAASMMTGAGPPPAPRAVRRKYGRFGVPVA</sequence>
<dbReference type="Proteomes" id="UP001234880">
    <property type="component" value="Unassembled WGS sequence"/>
</dbReference>
<gene>
    <name evidence="2" type="ORF">JOF35_000677</name>
</gene>
<reference evidence="2 3" key="1">
    <citation type="submission" date="2023-07" db="EMBL/GenBank/DDBJ databases">
        <title>Sequencing the genomes of 1000 actinobacteria strains.</title>
        <authorList>
            <person name="Klenk H.-P."/>
        </authorList>
    </citation>
    <scope>NUCLEOTIDE SEQUENCE [LARGE SCALE GENOMIC DNA]</scope>
    <source>
        <strain evidence="2 3">DSM 41600</strain>
    </source>
</reference>
<accession>A0ABT9KJ02</accession>
<evidence type="ECO:0000313" key="2">
    <source>
        <dbReference type="EMBL" id="MDP9608400.1"/>
    </source>
</evidence>
<protein>
    <submittedName>
        <fullName evidence="2">Uncharacterized protein</fullName>
    </submittedName>
</protein>
<evidence type="ECO:0000256" key="1">
    <source>
        <dbReference type="SAM" id="SignalP"/>
    </source>
</evidence>
<feature type="signal peptide" evidence="1">
    <location>
        <begin position="1"/>
        <end position="19"/>
    </location>
</feature>
<comment type="caution">
    <text evidence="2">The sequence shown here is derived from an EMBL/GenBank/DDBJ whole genome shotgun (WGS) entry which is preliminary data.</text>
</comment>
<keyword evidence="3" id="KW-1185">Reference proteome</keyword>
<name>A0ABT9KJ02_9ACTN</name>
<keyword evidence="1" id="KW-0732">Signal</keyword>
<dbReference type="EMBL" id="JAURUE010000001">
    <property type="protein sequence ID" value="MDP9608400.1"/>
    <property type="molecule type" value="Genomic_DNA"/>
</dbReference>
<evidence type="ECO:0000313" key="3">
    <source>
        <dbReference type="Proteomes" id="UP001234880"/>
    </source>
</evidence>